<evidence type="ECO:0000259" key="4">
    <source>
        <dbReference type="Pfam" id="PF10531"/>
    </source>
</evidence>
<proteinExistence type="predicted"/>
<dbReference type="PANTHER" id="PTHR33619">
    <property type="entry name" value="POLYSACCHARIDE EXPORT PROTEIN GFCE-RELATED"/>
    <property type="match status" value="1"/>
</dbReference>
<dbReference type="GO" id="GO:0015159">
    <property type="term" value="F:polysaccharide transmembrane transporter activity"/>
    <property type="evidence" value="ECO:0007669"/>
    <property type="project" value="InterPro"/>
</dbReference>
<protein>
    <submittedName>
        <fullName evidence="5">Polysaccharide export protein</fullName>
    </submittedName>
</protein>
<dbReference type="InterPro" id="IPR003715">
    <property type="entry name" value="Poly_export_N"/>
</dbReference>
<evidence type="ECO:0000313" key="6">
    <source>
        <dbReference type="Proteomes" id="UP000267223"/>
    </source>
</evidence>
<keyword evidence="2" id="KW-0472">Membrane</keyword>
<dbReference type="RefSeq" id="WP_123121211.1">
    <property type="nucleotide sequence ID" value="NZ_RJJR01000011.1"/>
</dbReference>
<gene>
    <name evidence="5" type="ORF">EFY79_13280</name>
</gene>
<dbReference type="Proteomes" id="UP000267223">
    <property type="component" value="Unassembled WGS sequence"/>
</dbReference>
<comment type="caution">
    <text evidence="5">The sequence shown here is derived from an EMBL/GenBank/DDBJ whole genome shotgun (WGS) entry which is preliminary data.</text>
</comment>
<dbReference type="Pfam" id="PF10531">
    <property type="entry name" value="SLBB"/>
    <property type="match status" value="1"/>
</dbReference>
<keyword evidence="2" id="KW-0812">Transmembrane</keyword>
<dbReference type="PANTHER" id="PTHR33619:SF3">
    <property type="entry name" value="POLYSACCHARIDE EXPORT PROTEIN GFCE-RELATED"/>
    <property type="match status" value="1"/>
</dbReference>
<dbReference type="PROSITE" id="PS51257">
    <property type="entry name" value="PROKAR_LIPOPROTEIN"/>
    <property type="match status" value="1"/>
</dbReference>
<keyword evidence="2" id="KW-1133">Transmembrane helix</keyword>
<dbReference type="AlphaFoldDB" id="A0A3M9NBR3"/>
<dbReference type="Gene3D" id="3.10.560.10">
    <property type="entry name" value="Outer membrane lipoprotein wza domain like"/>
    <property type="match status" value="1"/>
</dbReference>
<evidence type="ECO:0000313" key="5">
    <source>
        <dbReference type="EMBL" id="RNI35224.1"/>
    </source>
</evidence>
<dbReference type="Pfam" id="PF02563">
    <property type="entry name" value="Poly_export"/>
    <property type="match status" value="1"/>
</dbReference>
<feature type="domain" description="Polysaccharide export protein N-terminal" evidence="3">
    <location>
        <begin position="55"/>
        <end position="148"/>
    </location>
</feature>
<dbReference type="OrthoDB" id="662756at2"/>
<accession>A0A3M9NBR3</accession>
<dbReference type="EMBL" id="RJJR01000011">
    <property type="protein sequence ID" value="RNI35224.1"/>
    <property type="molecule type" value="Genomic_DNA"/>
</dbReference>
<feature type="transmembrane region" description="Helical" evidence="2">
    <location>
        <begin position="249"/>
        <end position="267"/>
    </location>
</feature>
<evidence type="ECO:0000256" key="2">
    <source>
        <dbReference type="SAM" id="Phobius"/>
    </source>
</evidence>
<dbReference type="InterPro" id="IPR019554">
    <property type="entry name" value="Soluble_ligand-bd"/>
</dbReference>
<organism evidence="5 6">
    <name type="scientific">Hanamia caeni</name>
    <dbReference type="NCBI Taxonomy" id="2294116"/>
    <lineage>
        <taxon>Bacteria</taxon>
        <taxon>Pseudomonadati</taxon>
        <taxon>Bacteroidota</taxon>
        <taxon>Chitinophagia</taxon>
        <taxon>Chitinophagales</taxon>
        <taxon>Chitinophagaceae</taxon>
        <taxon>Hanamia</taxon>
    </lineage>
</organism>
<evidence type="ECO:0000259" key="3">
    <source>
        <dbReference type="Pfam" id="PF02563"/>
    </source>
</evidence>
<keyword evidence="6" id="KW-1185">Reference proteome</keyword>
<dbReference type="InterPro" id="IPR049712">
    <property type="entry name" value="Poly_export"/>
</dbReference>
<evidence type="ECO:0000256" key="1">
    <source>
        <dbReference type="ARBA" id="ARBA00022729"/>
    </source>
</evidence>
<sequence length="268" mass="29538">MNTYKTSRVTTFFVSGFLLFIMLIAASCASTRKVAYFSDVQDSLRIVSKAGIEPVIQKKDILSITVSSLSNEATIIFNMPNQPMTPNAASSPNMPQTAGYLVSDEGTIKFPILGDLQAAGLTQKQLESEITNQLIKKKLLFDPVVSIRFLNFRVTVLGEVNHPGVITVPSEQISVLEAIGQAGDLSIYGLRDNVILIRQEGSDKLITRLDLNSSKIFQSPYYYLKSNDVIYVEPAKDKIASTSLFQQRLPIILSGLSLIIILLTNVFK</sequence>
<keyword evidence="1" id="KW-0732">Signal</keyword>
<feature type="domain" description="Soluble ligand binding" evidence="4">
    <location>
        <begin position="153"/>
        <end position="201"/>
    </location>
</feature>
<reference evidence="5 6" key="1">
    <citation type="submission" date="2018-11" db="EMBL/GenBank/DDBJ databases">
        <title>Draft genome sequence of Ferruginibacter sp. BO-59.</title>
        <authorList>
            <person name="Im W.T."/>
        </authorList>
    </citation>
    <scope>NUCLEOTIDE SEQUENCE [LARGE SCALE GENOMIC DNA]</scope>
    <source>
        <strain evidence="5 6">BO-59</strain>
    </source>
</reference>
<name>A0A3M9NBR3_9BACT</name>